<dbReference type="AlphaFoldDB" id="A0A5J4W0B5"/>
<accession>A0A5J4W0B5</accession>
<organism evidence="1 2">
    <name type="scientific">Streblomastix strix</name>
    <dbReference type="NCBI Taxonomy" id="222440"/>
    <lineage>
        <taxon>Eukaryota</taxon>
        <taxon>Metamonada</taxon>
        <taxon>Preaxostyla</taxon>
        <taxon>Oxymonadida</taxon>
        <taxon>Streblomastigidae</taxon>
        <taxon>Streblomastix</taxon>
    </lineage>
</organism>
<evidence type="ECO:0000313" key="1">
    <source>
        <dbReference type="EMBL" id="KAA6388317.1"/>
    </source>
</evidence>
<comment type="caution">
    <text evidence="1">The sequence shown here is derived from an EMBL/GenBank/DDBJ whole genome shotgun (WGS) entry which is preliminary data.</text>
</comment>
<gene>
    <name evidence="1" type="ORF">EZS28_016153</name>
</gene>
<dbReference type="Proteomes" id="UP000324800">
    <property type="component" value="Unassembled WGS sequence"/>
</dbReference>
<proteinExistence type="predicted"/>
<sequence length="425" mass="48461">MENSMEQEYTGSYEINNIPGIELEHGINDAINNQTNEETSDGSINQTCTVNTAAAILNCKKRGKADWTNPINKSSVHTRRSSYHVHELRNEQMGKEDGMGLPDQIIEKSADRVRVVDNANQEQQTQEYKNTQDLSNDNNWLIFREKGNNLIYTWRANIATQRFALSEGKDGQYNSMLQFDQRQSQSGIQKINRQNTLIHRGTSAGNQVQIYFRNQQHRSGFSVEARNLGRLLNRQINAAASARGTGDLHYNRLLCNEEKCKIPQIFFNRKRRYNRELGRNGTIVVVRNTITTLSNLTDSSCHMQNGIGVGKMDINSTNVERTDMVNSSNVNYNTLEGVRRQKKRPQGRSVDEEEQSETIFGEDWDFLGRRGEKGEQLFKQCRLDTGLTGQSIQGIIDGWHGSWKRHACSLTIFAEYWAQQSGTVL</sequence>
<name>A0A5J4W0B5_9EUKA</name>
<evidence type="ECO:0000313" key="2">
    <source>
        <dbReference type="Proteomes" id="UP000324800"/>
    </source>
</evidence>
<protein>
    <submittedName>
        <fullName evidence="1">Uncharacterized protein</fullName>
    </submittedName>
</protein>
<reference evidence="1 2" key="1">
    <citation type="submission" date="2019-03" db="EMBL/GenBank/DDBJ databases">
        <title>Single cell metagenomics reveals metabolic interactions within the superorganism composed of flagellate Streblomastix strix and complex community of Bacteroidetes bacteria on its surface.</title>
        <authorList>
            <person name="Treitli S.C."/>
            <person name="Kolisko M."/>
            <person name="Husnik F."/>
            <person name="Keeling P."/>
            <person name="Hampl V."/>
        </authorList>
    </citation>
    <scope>NUCLEOTIDE SEQUENCE [LARGE SCALE GENOMIC DNA]</scope>
    <source>
        <strain evidence="1">ST1C</strain>
    </source>
</reference>
<dbReference type="EMBL" id="SNRW01004032">
    <property type="protein sequence ID" value="KAA6388317.1"/>
    <property type="molecule type" value="Genomic_DNA"/>
</dbReference>